<dbReference type="GO" id="GO:0046872">
    <property type="term" value="F:metal ion binding"/>
    <property type="evidence" value="ECO:0007669"/>
    <property type="project" value="UniProtKB-KW"/>
</dbReference>
<dbReference type="InterPro" id="IPR006585">
    <property type="entry name" value="FTP1"/>
</dbReference>
<evidence type="ECO:0000256" key="8">
    <source>
        <dbReference type="ARBA" id="ARBA00023157"/>
    </source>
</evidence>
<dbReference type="AlphaFoldDB" id="A0A3M6U218"/>
<dbReference type="EMBL" id="RCHS01002387">
    <property type="protein sequence ID" value="RMX47680.1"/>
    <property type="molecule type" value="Genomic_DNA"/>
</dbReference>
<name>A0A3M6U218_POCDA</name>
<dbReference type="PANTHER" id="PTHR45713">
    <property type="entry name" value="FTP DOMAIN-CONTAINING PROTEIN"/>
    <property type="match status" value="1"/>
</dbReference>
<dbReference type="PROSITE" id="PS50948">
    <property type="entry name" value="PAN"/>
    <property type="match status" value="1"/>
</dbReference>
<comment type="subunit">
    <text evidence="3">Homotrimer.</text>
</comment>
<keyword evidence="7" id="KW-0106">Calcium</keyword>
<evidence type="ECO:0000256" key="6">
    <source>
        <dbReference type="ARBA" id="ARBA00022734"/>
    </source>
</evidence>
<evidence type="ECO:0000256" key="2">
    <source>
        <dbReference type="ARBA" id="ARBA00010147"/>
    </source>
</evidence>
<dbReference type="Gene3D" id="2.60.120.260">
    <property type="entry name" value="Galactose-binding domain-like"/>
    <property type="match status" value="2"/>
</dbReference>
<keyword evidence="6" id="KW-0430">Lectin</keyword>
<evidence type="ECO:0000256" key="7">
    <source>
        <dbReference type="ARBA" id="ARBA00022837"/>
    </source>
</evidence>
<evidence type="ECO:0000313" key="11">
    <source>
        <dbReference type="Proteomes" id="UP000275408"/>
    </source>
</evidence>
<evidence type="ECO:0000256" key="4">
    <source>
        <dbReference type="ARBA" id="ARBA00022723"/>
    </source>
</evidence>
<keyword evidence="5" id="KW-0732">Signal</keyword>
<dbReference type="InterPro" id="IPR051941">
    <property type="entry name" value="BG_Antigen-Binding_Lectin"/>
</dbReference>
<comment type="similarity">
    <text evidence="2">Belongs to the fucolectin family.</text>
</comment>
<dbReference type="OrthoDB" id="5985863at2759"/>
<accession>A0A3M6U218</accession>
<dbReference type="GO" id="GO:0001868">
    <property type="term" value="P:regulation of complement activation, lectin pathway"/>
    <property type="evidence" value="ECO:0007669"/>
    <property type="project" value="UniProtKB-ARBA"/>
</dbReference>
<keyword evidence="11" id="KW-1185">Reference proteome</keyword>
<dbReference type="SUPFAM" id="SSF49785">
    <property type="entry name" value="Galactose-binding domain-like"/>
    <property type="match status" value="1"/>
</dbReference>
<dbReference type="Pfam" id="PF22633">
    <property type="entry name" value="F5_F8_type_C_2"/>
    <property type="match status" value="1"/>
</dbReference>
<comment type="caution">
    <text evidence="10">The sequence shown here is derived from an EMBL/GenBank/DDBJ whole genome shotgun (WGS) entry which is preliminary data.</text>
</comment>
<evidence type="ECO:0000313" key="10">
    <source>
        <dbReference type="EMBL" id="RMX47680.1"/>
    </source>
</evidence>
<dbReference type="InterPro" id="IPR008979">
    <property type="entry name" value="Galactose-bd-like_sf"/>
</dbReference>
<organism evidence="10 11">
    <name type="scientific">Pocillopora damicornis</name>
    <name type="common">Cauliflower coral</name>
    <name type="synonym">Millepora damicornis</name>
    <dbReference type="NCBI Taxonomy" id="46731"/>
    <lineage>
        <taxon>Eukaryota</taxon>
        <taxon>Metazoa</taxon>
        <taxon>Cnidaria</taxon>
        <taxon>Anthozoa</taxon>
        <taxon>Hexacorallia</taxon>
        <taxon>Scleractinia</taxon>
        <taxon>Astrocoeniina</taxon>
        <taxon>Pocilloporidae</taxon>
        <taxon>Pocillopora</taxon>
    </lineage>
</organism>
<keyword evidence="4" id="KW-0479">Metal-binding</keyword>
<proteinExistence type="inferred from homology"/>
<keyword evidence="8" id="KW-1015">Disulfide bond</keyword>
<dbReference type="InterPro" id="IPR003609">
    <property type="entry name" value="Pan_app"/>
</dbReference>
<dbReference type="SMART" id="SM00607">
    <property type="entry name" value="FTP"/>
    <property type="match status" value="1"/>
</dbReference>
<dbReference type="PANTHER" id="PTHR45713:SF6">
    <property type="entry name" value="F5_8 TYPE C DOMAIN-CONTAINING PROTEIN"/>
    <property type="match status" value="1"/>
</dbReference>
<dbReference type="Pfam" id="PF00024">
    <property type="entry name" value="PAN_1"/>
    <property type="match status" value="1"/>
</dbReference>
<dbReference type="InterPro" id="IPR057774">
    <property type="entry name" value="D8C_UMOD/GP2/OIT3-like"/>
</dbReference>
<gene>
    <name evidence="10" type="ORF">pdam_00013617</name>
</gene>
<protein>
    <recommendedName>
        <fullName evidence="9">Apple domain-containing protein</fullName>
    </recommendedName>
</protein>
<dbReference type="SMART" id="SM00473">
    <property type="entry name" value="PAN_AP"/>
    <property type="match status" value="1"/>
</dbReference>
<dbReference type="GO" id="GO:0010185">
    <property type="term" value="P:regulation of cellular defense response"/>
    <property type="evidence" value="ECO:0007669"/>
    <property type="project" value="UniProtKB-ARBA"/>
</dbReference>
<dbReference type="Gene3D" id="3.50.4.10">
    <property type="entry name" value="Hepatocyte Growth Factor"/>
    <property type="match status" value="1"/>
</dbReference>
<dbReference type="Proteomes" id="UP000275408">
    <property type="component" value="Unassembled WGS sequence"/>
</dbReference>
<evidence type="ECO:0000256" key="1">
    <source>
        <dbReference type="ARBA" id="ARBA00002219"/>
    </source>
</evidence>
<evidence type="ECO:0000256" key="3">
    <source>
        <dbReference type="ARBA" id="ARBA00011233"/>
    </source>
</evidence>
<sequence length="426" mass="47510">MFSVLAVTLQKTAEDGNSLDNEGNSNQKCGGPYTMTSSQEKSFDCTPGVRGRYVDIRIAGKNKKLDICAVSVNPNPAVNIAAGRSATQSTTAYDGFPAHALDGNLDSHYKGLSCTHTAEQNYPWWRVDLGSSQHVSEVFIVNRVGCCMDRLRNIAIYVGDSLENNGNSNPRCGGLYSMATVHKASFYCKPRKTGRYVNIRLEGTGMVLTLCELPDSCTEPWACGTQASGWLRGSHPSMEEGVVQRTVCFSWSSTCCFAEVKVQVRNCYGYLVYKLQPTSFVVKARYCIGKYSVSFFESVYSKLLDAILGKIFLMCPNFSHRHFFKPSLFKALKNSAIHYEDAFFYLPVSKAGVPLALTGHMIHLEYHVTSPWKCMAYCLVEMTCESFTYLSQDNTCELNNRTGTSSKQGLRERPGTEYYERMNLLQ</sequence>
<dbReference type="SUPFAM" id="SSF57414">
    <property type="entry name" value="Hairpin loop containing domain-like"/>
    <property type="match status" value="1"/>
</dbReference>
<comment type="function">
    <text evidence="1">Acts as a defensive agent. Recognizes blood group fucosylated oligosaccharides including A, B, H and Lewis B-type antigens. Does not recognize Lewis A antigen and has low affinity for monovalent haptens.</text>
</comment>
<evidence type="ECO:0000259" key="9">
    <source>
        <dbReference type="PROSITE" id="PS50948"/>
    </source>
</evidence>
<dbReference type="GO" id="GO:0042806">
    <property type="term" value="F:fucose binding"/>
    <property type="evidence" value="ECO:0007669"/>
    <property type="project" value="UniProtKB-ARBA"/>
</dbReference>
<reference evidence="10 11" key="1">
    <citation type="journal article" date="2018" name="Sci. Rep.">
        <title>Comparative analysis of the Pocillopora damicornis genome highlights role of immune system in coral evolution.</title>
        <authorList>
            <person name="Cunning R."/>
            <person name="Bay R.A."/>
            <person name="Gillette P."/>
            <person name="Baker A.C."/>
            <person name="Traylor-Knowles N."/>
        </authorList>
    </citation>
    <scope>NUCLEOTIDE SEQUENCE [LARGE SCALE GENOMIC DNA]</scope>
    <source>
        <strain evidence="10">RSMAS</strain>
        <tissue evidence="10">Whole animal</tissue>
    </source>
</reference>
<evidence type="ECO:0000256" key="5">
    <source>
        <dbReference type="ARBA" id="ARBA00022729"/>
    </source>
</evidence>
<feature type="domain" description="Apple" evidence="9">
    <location>
        <begin position="349"/>
        <end position="423"/>
    </location>
</feature>
<dbReference type="Pfam" id="PF23283">
    <property type="entry name" value="D8C_UMOD"/>
    <property type="match status" value="1"/>
</dbReference>